<name>A0A7K1UFB9_9MICC</name>
<keyword evidence="4" id="KW-0378">Hydrolase</keyword>
<comment type="similarity">
    <text evidence="1">Belongs to the FAH family.</text>
</comment>
<dbReference type="InterPro" id="IPR011234">
    <property type="entry name" value="Fumarylacetoacetase-like_C"/>
</dbReference>
<keyword evidence="5" id="KW-1185">Reference proteome</keyword>
<dbReference type="GO" id="GO:0019752">
    <property type="term" value="P:carboxylic acid metabolic process"/>
    <property type="evidence" value="ECO:0007669"/>
    <property type="project" value="UniProtKB-ARBA"/>
</dbReference>
<evidence type="ECO:0000313" key="4">
    <source>
        <dbReference type="EMBL" id="MVT25158.1"/>
    </source>
</evidence>
<evidence type="ECO:0000259" key="3">
    <source>
        <dbReference type="Pfam" id="PF01557"/>
    </source>
</evidence>
<dbReference type="Proteomes" id="UP000460157">
    <property type="component" value="Unassembled WGS sequence"/>
</dbReference>
<dbReference type="OrthoDB" id="9805307at2"/>
<feature type="domain" description="Fumarylacetoacetase-like C-terminal" evidence="3">
    <location>
        <begin position="68"/>
        <end position="272"/>
    </location>
</feature>
<comment type="caution">
    <text evidence="4">The sequence shown here is derived from an EMBL/GenBank/DDBJ whole genome shotgun (WGS) entry which is preliminary data.</text>
</comment>
<evidence type="ECO:0000313" key="5">
    <source>
        <dbReference type="Proteomes" id="UP000460157"/>
    </source>
</evidence>
<reference evidence="4 5" key="1">
    <citation type="submission" date="2019-12" db="EMBL/GenBank/DDBJ databases">
        <title>Nesterenkonia muleiensis sp. nov., a novel actinobacterium isolated from sap of Populus euphratica.</title>
        <authorList>
            <person name="Wang R."/>
        </authorList>
    </citation>
    <scope>NUCLEOTIDE SEQUENCE [LARGE SCALE GENOMIC DNA]</scope>
    <source>
        <strain evidence="4 5">F10</strain>
    </source>
</reference>
<protein>
    <submittedName>
        <fullName evidence="4">FAA hydrolase family protein</fullName>
    </submittedName>
</protein>
<dbReference type="AlphaFoldDB" id="A0A7K1UFB9"/>
<dbReference type="Gene3D" id="3.90.850.10">
    <property type="entry name" value="Fumarylacetoacetase-like, C-terminal domain"/>
    <property type="match status" value="1"/>
</dbReference>
<dbReference type="GO" id="GO:0046872">
    <property type="term" value="F:metal ion binding"/>
    <property type="evidence" value="ECO:0007669"/>
    <property type="project" value="UniProtKB-KW"/>
</dbReference>
<dbReference type="InterPro" id="IPR051121">
    <property type="entry name" value="FAH"/>
</dbReference>
<dbReference type="PANTHER" id="PTHR42796:SF4">
    <property type="entry name" value="FUMARYLACETOACETATE HYDROLASE DOMAIN-CONTAINING PROTEIN 2A"/>
    <property type="match status" value="1"/>
</dbReference>
<dbReference type="GO" id="GO:0016853">
    <property type="term" value="F:isomerase activity"/>
    <property type="evidence" value="ECO:0007669"/>
    <property type="project" value="UniProtKB-ARBA"/>
</dbReference>
<dbReference type="Pfam" id="PF01557">
    <property type="entry name" value="FAA_hydrolase"/>
    <property type="match status" value="1"/>
</dbReference>
<dbReference type="SUPFAM" id="SSF56529">
    <property type="entry name" value="FAH"/>
    <property type="match status" value="1"/>
</dbReference>
<dbReference type="EMBL" id="WRPM01000013">
    <property type="protein sequence ID" value="MVT25158.1"/>
    <property type="molecule type" value="Genomic_DNA"/>
</dbReference>
<evidence type="ECO:0000256" key="2">
    <source>
        <dbReference type="ARBA" id="ARBA00022723"/>
    </source>
</evidence>
<proteinExistence type="inferred from homology"/>
<dbReference type="FunFam" id="3.90.850.10:FF:000002">
    <property type="entry name" value="2-hydroxyhepta-2,4-diene-1,7-dioate isomerase"/>
    <property type="match status" value="1"/>
</dbReference>
<dbReference type="GO" id="GO:0016787">
    <property type="term" value="F:hydrolase activity"/>
    <property type="evidence" value="ECO:0007669"/>
    <property type="project" value="UniProtKB-KW"/>
</dbReference>
<dbReference type="PANTHER" id="PTHR42796">
    <property type="entry name" value="FUMARYLACETOACETATE HYDROLASE DOMAIN-CONTAINING PROTEIN 2A-RELATED"/>
    <property type="match status" value="1"/>
</dbReference>
<dbReference type="InterPro" id="IPR036663">
    <property type="entry name" value="Fumarylacetoacetase_C_sf"/>
</dbReference>
<gene>
    <name evidence="4" type="ORF">GNZ21_02065</name>
</gene>
<organism evidence="4 5">
    <name type="scientific">Nesterenkonia alkaliphila</name>
    <dbReference type="NCBI Taxonomy" id="1463631"/>
    <lineage>
        <taxon>Bacteria</taxon>
        <taxon>Bacillati</taxon>
        <taxon>Actinomycetota</taxon>
        <taxon>Actinomycetes</taxon>
        <taxon>Micrococcales</taxon>
        <taxon>Micrococcaceae</taxon>
        <taxon>Nesterenkonia</taxon>
    </lineage>
</organism>
<sequence>MKLATIRTEAGTRAARLEDNTYTLIGKYQDVGELLSEQNWQDLAAQASGETLPAAEAEVAQLINRPGKVVCVGLNYRGHILEMGRDLPSHPTLFAKYAETLTGPYDDIVYTPEDPELDWEGELVAVIGKTVRRASEEEADQAIAGYTIADDISMRGWQFRTKEWLQGKIWEASTPLGPVLSTPDEVDLSTAELLTQVNGEVMQQHSIGDLLFTPPHLVSYISTILPLHPGDVILTGTPGGVGRARDPQVYLKPGDTVTVSIDGIGEIRNSIVEAV</sequence>
<accession>A0A7K1UFB9</accession>
<evidence type="ECO:0000256" key="1">
    <source>
        <dbReference type="ARBA" id="ARBA00010211"/>
    </source>
</evidence>
<keyword evidence="2" id="KW-0479">Metal-binding</keyword>